<name>A0A9P6IFQ0_9PEZI</name>
<evidence type="ECO:0000313" key="2">
    <source>
        <dbReference type="EMBL" id="KAF9881900.1"/>
    </source>
</evidence>
<feature type="compositionally biased region" description="Basic and acidic residues" evidence="1">
    <location>
        <begin position="194"/>
        <end position="216"/>
    </location>
</feature>
<proteinExistence type="predicted"/>
<sequence>MNTPAARRQLPRLLQAPPPPLPSPSPRWRRSNSHRAVWTGSRPLVEDPNEKKTKQNGETQQPSIFEEIFPDEDLSTLPYRRDQKQQRDDRDPSSSSSSSSKVRIVTSTHVDKSEMTEWNAMRNAVKTARLVDYRRKKREATSTVANMLGPKQELEPWGPVGSGIPTLGSKPEEAGSASSGTVAKTKEAPSLSDELFKSDDPPKTRTPAVEDRHVDHGDLQAWIDSLPQEEGRGPSPEGRERPAMLILSNASTNLSESDFYRVGPQGQHLDGWGASISKVMQAYDYNTLQPLGRYFILFDSHAAAASYQIEAQRRYNLARHALQSPAAPLAVNSESVAAADAFTLAPLSKAPLSLHLYKLNKANEARLETFSIQGLLSITPDPPPRACSQVILSLEGGTLDQRSLSQLVKRDARDRGLGWPVQHMRPYFPPKVYRRGLADGSEAQEYEWDEDTAPKIIDPEKEARRPMDVTARSALFVLSFPDAHEARRFTRAWHRKELARPRGHSLIVNAHFVW</sequence>
<protein>
    <submittedName>
        <fullName evidence="2">Uncharacterized protein</fullName>
    </submittedName>
</protein>
<organism evidence="2 3">
    <name type="scientific">Colletotrichum karsti</name>
    <dbReference type="NCBI Taxonomy" id="1095194"/>
    <lineage>
        <taxon>Eukaryota</taxon>
        <taxon>Fungi</taxon>
        <taxon>Dikarya</taxon>
        <taxon>Ascomycota</taxon>
        <taxon>Pezizomycotina</taxon>
        <taxon>Sordariomycetes</taxon>
        <taxon>Hypocreomycetidae</taxon>
        <taxon>Glomerellales</taxon>
        <taxon>Glomerellaceae</taxon>
        <taxon>Colletotrichum</taxon>
        <taxon>Colletotrichum boninense species complex</taxon>
    </lineage>
</organism>
<keyword evidence="3" id="KW-1185">Reference proteome</keyword>
<dbReference type="GeneID" id="62156840"/>
<feature type="compositionally biased region" description="Pro residues" evidence="1">
    <location>
        <begin position="16"/>
        <end position="25"/>
    </location>
</feature>
<evidence type="ECO:0000313" key="3">
    <source>
        <dbReference type="Proteomes" id="UP000781932"/>
    </source>
</evidence>
<dbReference type="AlphaFoldDB" id="A0A9P6IFQ0"/>
<dbReference type="EMBL" id="JAATWM020000002">
    <property type="protein sequence ID" value="KAF9881900.1"/>
    <property type="molecule type" value="Genomic_DNA"/>
</dbReference>
<reference evidence="2" key="2">
    <citation type="submission" date="2020-11" db="EMBL/GenBank/DDBJ databases">
        <title>Whole genome sequencing of Colletotrichum sp.</title>
        <authorList>
            <person name="Li H."/>
        </authorList>
    </citation>
    <scope>NUCLEOTIDE SEQUENCE</scope>
    <source>
        <strain evidence="2">CkLH20</strain>
    </source>
</reference>
<dbReference type="OrthoDB" id="5332316at2759"/>
<gene>
    <name evidence="2" type="ORF">CkaCkLH20_01046</name>
</gene>
<feature type="compositionally biased region" description="Basic and acidic residues" evidence="1">
    <location>
        <begin position="79"/>
        <end position="92"/>
    </location>
</feature>
<accession>A0A9P6IFQ0</accession>
<feature type="compositionally biased region" description="Basic and acidic residues" evidence="1">
    <location>
        <begin position="44"/>
        <end position="55"/>
    </location>
</feature>
<dbReference type="RefSeq" id="XP_038751361.1">
    <property type="nucleotide sequence ID" value="XM_038883766.1"/>
</dbReference>
<feature type="region of interest" description="Disordered" evidence="1">
    <location>
        <begin position="134"/>
        <end position="216"/>
    </location>
</feature>
<comment type="caution">
    <text evidence="2">The sequence shown here is derived from an EMBL/GenBank/DDBJ whole genome shotgun (WGS) entry which is preliminary data.</text>
</comment>
<evidence type="ECO:0000256" key="1">
    <source>
        <dbReference type="SAM" id="MobiDB-lite"/>
    </source>
</evidence>
<feature type="region of interest" description="Disordered" evidence="1">
    <location>
        <begin position="1"/>
        <end position="116"/>
    </location>
</feature>
<feature type="compositionally biased region" description="Low complexity" evidence="1">
    <location>
        <begin position="1"/>
        <end position="15"/>
    </location>
</feature>
<reference evidence="2" key="1">
    <citation type="submission" date="2020-03" db="EMBL/GenBank/DDBJ databases">
        <authorList>
            <person name="He L."/>
        </authorList>
    </citation>
    <scope>NUCLEOTIDE SEQUENCE</scope>
    <source>
        <strain evidence="2">CkLH20</strain>
    </source>
</reference>
<dbReference type="Proteomes" id="UP000781932">
    <property type="component" value="Unassembled WGS sequence"/>
</dbReference>